<accession>A0A0Q0YKS3</accession>
<dbReference type="Proteomes" id="UP000050517">
    <property type="component" value="Unassembled WGS sequence"/>
</dbReference>
<sequence>MAGTTAPIIFILEPFGGSLRRHNASLPSLFWDDAAVTRGDGIFETLLVRRGRVCNEERHARRFEASARELGLPAPDLDYWRGATREALAAWVAERGEDAEGKCVWTYTHGRASTGYPSAWLTITEIGPEQREQREHGVRVLTLPRGFTVDEQAREWMATGAKTLNYAAAMSALRYARARGCDDVIYTHGAGEQARVLEGVTSTVIAVKKNGKMRTPTPGGTVLHGTTQAALFDAAQAAGWRCKAKDLTVADLLAAESVWLVSSVRLAARVTSLNGEKLPAPANEAEIRELIEKAVAGINPPRG</sequence>
<dbReference type="EMBL" id="LKST01000004">
    <property type="protein sequence ID" value="KQB83071.1"/>
    <property type="molecule type" value="Genomic_DNA"/>
</dbReference>
<dbReference type="RefSeq" id="WP_055123122.1">
    <property type="nucleotide sequence ID" value="NZ_LKST01000004.1"/>
</dbReference>
<dbReference type="PANTHER" id="PTHR42743:SF11">
    <property type="entry name" value="AMINODEOXYCHORISMATE LYASE"/>
    <property type="match status" value="1"/>
</dbReference>
<dbReference type="InterPro" id="IPR050571">
    <property type="entry name" value="Class-IV_PLP-Dep_Aminotrnsfr"/>
</dbReference>
<dbReference type="SUPFAM" id="SSF56752">
    <property type="entry name" value="D-aminoacid aminotransferase-like PLP-dependent enzymes"/>
    <property type="match status" value="1"/>
</dbReference>
<keyword evidence="2" id="KW-0032">Aminotransferase</keyword>
<dbReference type="GO" id="GO:0046394">
    <property type="term" value="P:carboxylic acid biosynthetic process"/>
    <property type="evidence" value="ECO:0007669"/>
    <property type="project" value="UniProtKB-ARBA"/>
</dbReference>
<dbReference type="PANTHER" id="PTHR42743">
    <property type="entry name" value="AMINO-ACID AMINOTRANSFERASE"/>
    <property type="match status" value="1"/>
</dbReference>
<proteinExistence type="inferred from homology"/>
<keyword evidence="2" id="KW-0808">Transferase</keyword>
<dbReference type="Pfam" id="PF01063">
    <property type="entry name" value="Aminotran_4"/>
    <property type="match status" value="1"/>
</dbReference>
<dbReference type="OrthoDB" id="3199344at2"/>
<evidence type="ECO:0000313" key="3">
    <source>
        <dbReference type="Proteomes" id="UP000050517"/>
    </source>
</evidence>
<dbReference type="PATRIC" id="fig|1544416.3.peg.2038"/>
<evidence type="ECO:0000313" key="2">
    <source>
        <dbReference type="EMBL" id="KQB83071.1"/>
    </source>
</evidence>
<name>A0A0Q0YKS3_9CORY</name>
<comment type="similarity">
    <text evidence="1">Belongs to the class-IV pyridoxal-phosphate-dependent aminotransferase family.</text>
</comment>
<dbReference type="AlphaFoldDB" id="A0A0Q0YKS3"/>
<dbReference type="GO" id="GO:0047810">
    <property type="term" value="F:D-alanine-2-oxoglutarate aminotransferase activity"/>
    <property type="evidence" value="ECO:0007669"/>
    <property type="project" value="UniProtKB-EC"/>
</dbReference>
<protein>
    <submittedName>
        <fullName evidence="2">D-alanine aminotransferase</fullName>
        <ecNumber evidence="2">2.6.1.21</ecNumber>
    </submittedName>
</protein>
<dbReference type="InterPro" id="IPR043131">
    <property type="entry name" value="BCAT-like_N"/>
</dbReference>
<dbReference type="Gene3D" id="3.30.470.10">
    <property type="match status" value="1"/>
</dbReference>
<dbReference type="STRING" id="1544416.Cocul_02043"/>
<dbReference type="EC" id="2.6.1.21" evidence="2"/>
<organism evidence="2 3">
    <name type="scientific">Corynebacterium oculi</name>
    <dbReference type="NCBI Taxonomy" id="1544416"/>
    <lineage>
        <taxon>Bacteria</taxon>
        <taxon>Bacillati</taxon>
        <taxon>Actinomycetota</taxon>
        <taxon>Actinomycetes</taxon>
        <taxon>Mycobacteriales</taxon>
        <taxon>Corynebacteriaceae</taxon>
        <taxon>Corynebacterium</taxon>
    </lineage>
</organism>
<dbReference type="InterPro" id="IPR001544">
    <property type="entry name" value="Aminotrans_IV"/>
</dbReference>
<gene>
    <name evidence="2" type="primary">dat</name>
    <name evidence="2" type="ORF">Cocul_02043</name>
</gene>
<dbReference type="InterPro" id="IPR036038">
    <property type="entry name" value="Aminotransferase-like"/>
</dbReference>
<keyword evidence="3" id="KW-1185">Reference proteome</keyword>
<dbReference type="GO" id="GO:0005829">
    <property type="term" value="C:cytosol"/>
    <property type="evidence" value="ECO:0007669"/>
    <property type="project" value="TreeGrafter"/>
</dbReference>
<evidence type="ECO:0000256" key="1">
    <source>
        <dbReference type="ARBA" id="ARBA00009320"/>
    </source>
</evidence>
<comment type="caution">
    <text evidence="2">The sequence shown here is derived from an EMBL/GenBank/DDBJ whole genome shotgun (WGS) entry which is preliminary data.</text>
</comment>
<dbReference type="InterPro" id="IPR043132">
    <property type="entry name" value="BCAT-like_C"/>
</dbReference>
<dbReference type="NCBIfam" id="NF005886">
    <property type="entry name" value="PRK07849.1-1"/>
    <property type="match status" value="1"/>
</dbReference>
<reference evidence="2 3" key="1">
    <citation type="submission" date="2015-10" db="EMBL/GenBank/DDBJ databases">
        <title>Corynebacteirum lowii and Corynebacterium oculi species nova, derived from human clinical disease and and emended description of Corynebacterium mastiditis.</title>
        <authorList>
            <person name="Bernard K."/>
            <person name="Pacheco A.L."/>
            <person name="Mcdougall C."/>
            <person name="Burtx T."/>
            <person name="Weibe D."/>
            <person name="Tyler S."/>
            <person name="Olson A.B."/>
            <person name="Cnockaert M."/>
            <person name="Eguchi H."/>
            <person name="Kuwahara T."/>
            <person name="Nakayama-Imaohji H."/>
            <person name="Boudewijins M."/>
            <person name="Van Hoecke F."/>
            <person name="Bernier A.-M."/>
            <person name="Vandamme P."/>
        </authorList>
    </citation>
    <scope>NUCLEOTIDE SEQUENCE [LARGE SCALE GENOMIC DNA]</scope>
    <source>
        <strain evidence="2 3">NML 130210</strain>
    </source>
</reference>
<dbReference type="Gene3D" id="3.20.10.10">
    <property type="entry name" value="D-amino Acid Aminotransferase, subunit A, domain 2"/>
    <property type="match status" value="1"/>
</dbReference>